<gene>
    <name evidence="1" type="ORF">ACZ11_09810</name>
</gene>
<proteinExistence type="predicted"/>
<evidence type="ECO:0000313" key="1">
    <source>
        <dbReference type="EMBL" id="KMY32413.1"/>
    </source>
</evidence>
<dbReference type="AlphaFoldDB" id="A0A0K9FDZ6"/>
<dbReference type="EMBL" id="LFXJ01000005">
    <property type="protein sequence ID" value="KMY32413.1"/>
    <property type="molecule type" value="Genomic_DNA"/>
</dbReference>
<protein>
    <recommendedName>
        <fullName evidence="3">HTH luxR-type domain-containing protein</fullName>
    </recommendedName>
</protein>
<comment type="caution">
    <text evidence="1">The sequence shown here is derived from an EMBL/GenBank/DDBJ whole genome shotgun (WGS) entry which is preliminary data.</text>
</comment>
<sequence length="71" mass="8441">MRGNDDRVRKKLFNTKGEIIKRIQLVLGEREIEVLHRLIYGNNMRAIGNHMKLSSTTIFRVRNYVLNQIMK</sequence>
<dbReference type="PATRIC" id="fig|582475.4.peg.1537"/>
<reference evidence="2" key="1">
    <citation type="submission" date="2015-07" db="EMBL/GenBank/DDBJ databases">
        <authorList>
            <consortium name="Consortium for Microbial Forensics and Genomics (microFORGE)"/>
            <person name="Knight B.M."/>
            <person name="Roberts D.P."/>
            <person name="Lin D."/>
            <person name="Hari K."/>
            <person name="Fletcher J."/>
            <person name="Melcher U."/>
            <person name="Blagden T."/>
            <person name="Winegar R.A."/>
        </authorList>
    </citation>
    <scope>NUCLEOTIDE SEQUENCE [LARGE SCALE GENOMIC DNA]</scope>
    <source>
        <strain evidence="2">DSM 23493</strain>
    </source>
</reference>
<accession>A0A0K9FDZ6</accession>
<evidence type="ECO:0000313" key="2">
    <source>
        <dbReference type="Proteomes" id="UP000037326"/>
    </source>
</evidence>
<dbReference type="Proteomes" id="UP000037326">
    <property type="component" value="Unassembled WGS sequence"/>
</dbReference>
<organism evidence="1 2">
    <name type="scientific">Lysinibacillus xylanilyticus</name>
    <dbReference type="NCBI Taxonomy" id="582475"/>
    <lineage>
        <taxon>Bacteria</taxon>
        <taxon>Bacillati</taxon>
        <taxon>Bacillota</taxon>
        <taxon>Bacilli</taxon>
        <taxon>Bacillales</taxon>
        <taxon>Bacillaceae</taxon>
        <taxon>Lysinibacillus</taxon>
    </lineage>
</organism>
<evidence type="ECO:0008006" key="3">
    <source>
        <dbReference type="Google" id="ProtNLM"/>
    </source>
</evidence>
<name>A0A0K9FDZ6_9BACI</name>